<protein>
    <submittedName>
        <fullName evidence="1">Uncharacterized protein</fullName>
    </submittedName>
</protein>
<evidence type="ECO:0000313" key="2">
    <source>
        <dbReference type="Proteomes" id="UP001215712"/>
    </source>
</evidence>
<dbReference type="AlphaFoldDB" id="A0AAD6HB07"/>
<keyword evidence="2" id="KW-1185">Reference proteome</keyword>
<name>A0AAD6HB07_9EURO</name>
<proteinExistence type="predicted"/>
<dbReference type="Proteomes" id="UP001215712">
    <property type="component" value="Unassembled WGS sequence"/>
</dbReference>
<dbReference type="EMBL" id="JAQJAN010000020">
    <property type="protein sequence ID" value="KAJ5703712.1"/>
    <property type="molecule type" value="Genomic_DNA"/>
</dbReference>
<reference evidence="1" key="1">
    <citation type="journal article" date="2023" name="IMA Fungus">
        <title>Comparative genomic study of the Penicillium genus elucidates a diverse pangenome and 15 lateral gene transfer events.</title>
        <authorList>
            <person name="Petersen C."/>
            <person name="Sorensen T."/>
            <person name="Nielsen M.R."/>
            <person name="Sondergaard T.E."/>
            <person name="Sorensen J.L."/>
            <person name="Fitzpatrick D.A."/>
            <person name="Frisvad J.C."/>
            <person name="Nielsen K.L."/>
        </authorList>
    </citation>
    <scope>NUCLEOTIDE SEQUENCE</scope>
    <source>
        <strain evidence="1">IBT 17514</strain>
    </source>
</reference>
<gene>
    <name evidence="1" type="ORF">N7493_010850</name>
</gene>
<feature type="non-terminal residue" evidence="1">
    <location>
        <position position="1"/>
    </location>
</feature>
<accession>A0AAD6HB07</accession>
<sequence length="100" mass="11270">ISATIWLTCGVNLCTVGRWPHCQRRTCDHINSLASTLIEDRDYVSAATIHAEHLHDFVTAARLLCQGSKFADAARLLTLHGKQDQVTEIVDSDLRKQWVR</sequence>
<organism evidence="1 2">
    <name type="scientific">Penicillium malachiteum</name>
    <dbReference type="NCBI Taxonomy" id="1324776"/>
    <lineage>
        <taxon>Eukaryota</taxon>
        <taxon>Fungi</taxon>
        <taxon>Dikarya</taxon>
        <taxon>Ascomycota</taxon>
        <taxon>Pezizomycotina</taxon>
        <taxon>Eurotiomycetes</taxon>
        <taxon>Eurotiomycetidae</taxon>
        <taxon>Eurotiales</taxon>
        <taxon>Aspergillaceae</taxon>
        <taxon>Penicillium</taxon>
    </lineage>
</organism>
<evidence type="ECO:0000313" key="1">
    <source>
        <dbReference type="EMBL" id="KAJ5703712.1"/>
    </source>
</evidence>
<reference evidence="1" key="2">
    <citation type="submission" date="2023-01" db="EMBL/GenBank/DDBJ databases">
        <authorList>
            <person name="Petersen C."/>
        </authorList>
    </citation>
    <scope>NUCLEOTIDE SEQUENCE</scope>
    <source>
        <strain evidence="1">IBT 17514</strain>
    </source>
</reference>
<comment type="caution">
    <text evidence="1">The sequence shown here is derived from an EMBL/GenBank/DDBJ whole genome shotgun (WGS) entry which is preliminary data.</text>
</comment>